<proteinExistence type="predicted"/>
<accession>A0A6M6DYQ7</accession>
<evidence type="ECO:0000313" key="1">
    <source>
        <dbReference type="EMBL" id="QJX80063.1"/>
    </source>
</evidence>
<dbReference type="RefSeq" id="WP_171778046.1">
    <property type="nucleotide sequence ID" value="NZ_CP045273.1"/>
</dbReference>
<dbReference type="AlphaFoldDB" id="A0A6M6DYQ7"/>
<reference evidence="1 2" key="1">
    <citation type="submission" date="2019-10" db="EMBL/GenBank/DDBJ databases">
        <title>Complete genome sequences for adaption low water activity.</title>
        <authorList>
            <person name="Zhao L."/>
            <person name="Zhong J."/>
        </authorList>
    </citation>
    <scope>NUCLEOTIDE SEQUENCE [LARGE SCALE GENOMIC DNA]</scope>
    <source>
        <strain evidence="1 2">FDU301</strain>
        <plasmid evidence="2">pfdu301a</plasmid>
    </source>
</reference>
<sequence>MFHSKTKEIQKTSEELKQKTSEVVSLYNKFAEELLGELPFLDKNYFKASPYLNKEIFSELVLRNGQLTINQLLNIFKRYIGRSSVRSVCGFNKQKFLRESRDLKKSGVHLEIYFNFEKDIEIQHDFGIRFNVSTGYIEKAMLEKFKEIEINAVNLLGYERGQWILQEIFVEGDDKDHFLLREQALEKFLKAEYQEFIARWEDLIVEKQEEVRAVYSQSLKDIAIKLKQKEYDWLKLN</sequence>
<geneLocation type="plasmid" evidence="2">
    <name>pfdu301a</name>
</geneLocation>
<name>A0A6M6DYQ7_PRIMG</name>
<protein>
    <submittedName>
        <fullName evidence="1">Uncharacterized protein</fullName>
    </submittedName>
</protein>
<dbReference type="EMBL" id="CP045273">
    <property type="protein sequence ID" value="QJX80063.1"/>
    <property type="molecule type" value="Genomic_DNA"/>
</dbReference>
<gene>
    <name evidence="1" type="ORF">FDZ14_28620</name>
</gene>
<keyword evidence="1" id="KW-0614">Plasmid</keyword>
<dbReference type="Proteomes" id="UP000501076">
    <property type="component" value="Plasmid pFDU301A"/>
</dbReference>
<evidence type="ECO:0000313" key="2">
    <source>
        <dbReference type="Proteomes" id="UP000501076"/>
    </source>
</evidence>
<organism evidence="1 2">
    <name type="scientific">Priestia megaterium</name>
    <name type="common">Bacillus megaterium</name>
    <dbReference type="NCBI Taxonomy" id="1404"/>
    <lineage>
        <taxon>Bacteria</taxon>
        <taxon>Bacillati</taxon>
        <taxon>Bacillota</taxon>
        <taxon>Bacilli</taxon>
        <taxon>Bacillales</taxon>
        <taxon>Bacillaceae</taxon>
        <taxon>Priestia</taxon>
    </lineage>
</organism>